<comment type="caution">
    <text evidence="1">The sequence shown here is derived from an EMBL/GenBank/DDBJ whole genome shotgun (WGS) entry which is preliminary data.</text>
</comment>
<dbReference type="InterPro" id="IPR007750">
    <property type="entry name" value="DUF674"/>
</dbReference>
<protein>
    <recommendedName>
        <fullName evidence="3">DUF674 family protein</fullName>
    </recommendedName>
</protein>
<dbReference type="Proteomes" id="UP000236291">
    <property type="component" value="Unassembled WGS sequence"/>
</dbReference>
<reference evidence="1 2" key="1">
    <citation type="journal article" date="2014" name="Am. J. Bot.">
        <title>Genome assembly and annotation for red clover (Trifolium pratense; Fabaceae).</title>
        <authorList>
            <person name="Istvanek J."/>
            <person name="Jaros M."/>
            <person name="Krenek A."/>
            <person name="Repkova J."/>
        </authorList>
    </citation>
    <scope>NUCLEOTIDE SEQUENCE [LARGE SCALE GENOMIC DNA]</scope>
    <source>
        <strain evidence="2">cv. Tatra</strain>
        <tissue evidence="1">Young leaves</tissue>
    </source>
</reference>
<gene>
    <name evidence="1" type="ORF">L195_g025078</name>
</gene>
<evidence type="ECO:0000313" key="2">
    <source>
        <dbReference type="Proteomes" id="UP000236291"/>
    </source>
</evidence>
<name>A0A2K3NFG8_TRIPR</name>
<organism evidence="1 2">
    <name type="scientific">Trifolium pratense</name>
    <name type="common">Red clover</name>
    <dbReference type="NCBI Taxonomy" id="57577"/>
    <lineage>
        <taxon>Eukaryota</taxon>
        <taxon>Viridiplantae</taxon>
        <taxon>Streptophyta</taxon>
        <taxon>Embryophyta</taxon>
        <taxon>Tracheophyta</taxon>
        <taxon>Spermatophyta</taxon>
        <taxon>Magnoliopsida</taxon>
        <taxon>eudicotyledons</taxon>
        <taxon>Gunneridae</taxon>
        <taxon>Pentapetalae</taxon>
        <taxon>rosids</taxon>
        <taxon>fabids</taxon>
        <taxon>Fabales</taxon>
        <taxon>Fabaceae</taxon>
        <taxon>Papilionoideae</taxon>
        <taxon>50 kb inversion clade</taxon>
        <taxon>NPAAA clade</taxon>
        <taxon>Hologalegina</taxon>
        <taxon>IRL clade</taxon>
        <taxon>Trifolieae</taxon>
        <taxon>Trifolium</taxon>
    </lineage>
</organism>
<reference evidence="1 2" key="2">
    <citation type="journal article" date="2017" name="Front. Plant Sci.">
        <title>Gene Classification and Mining of Molecular Markers Useful in Red Clover (Trifolium pratense) Breeding.</title>
        <authorList>
            <person name="Istvanek J."/>
            <person name="Dluhosova J."/>
            <person name="Dluhos P."/>
            <person name="Patkova L."/>
            <person name="Nedelnik J."/>
            <person name="Repkova J."/>
        </authorList>
    </citation>
    <scope>NUCLEOTIDE SEQUENCE [LARGE SCALE GENOMIC DNA]</scope>
    <source>
        <strain evidence="2">cv. Tatra</strain>
        <tissue evidence="1">Young leaves</tissue>
    </source>
</reference>
<dbReference type="ExpressionAtlas" id="A0A2K3NFG8">
    <property type="expression patterns" value="baseline"/>
</dbReference>
<evidence type="ECO:0008006" key="3">
    <source>
        <dbReference type="Google" id="ProtNLM"/>
    </source>
</evidence>
<evidence type="ECO:0000313" key="1">
    <source>
        <dbReference type="EMBL" id="PNY01777.1"/>
    </source>
</evidence>
<feature type="non-terminal residue" evidence="1">
    <location>
        <position position="1"/>
    </location>
</feature>
<dbReference type="EMBL" id="ASHM01020530">
    <property type="protein sequence ID" value="PNY01777.1"/>
    <property type="molecule type" value="Genomic_DNA"/>
</dbReference>
<accession>A0A2K3NFG8</accession>
<sequence>ASSSKIKENPPYKSASAVKVMPCTSDRSKMDIKILQSKSQKKIITAEADGDFVDFIFNFLTMPLGSIVKLLGCNTFAGCVGNLYKSLENLDPTSVLLNPAHLLDPKEGAVGFVKRATLYGVGDDLKVKPLAANSFLPYLKELSVPLDDLEVKVISFGETEVISFGEAEALRFLGAFLTSKFTLTSGLQDIIGVPRQESTLLKVPKQETTILEVPKQES</sequence>
<dbReference type="AlphaFoldDB" id="A0A2K3NFG8"/>
<dbReference type="PANTHER" id="PTHR33103:SF27">
    <property type="entry name" value="OS04G0594700 PROTEIN"/>
    <property type="match status" value="1"/>
</dbReference>
<dbReference type="Pfam" id="PF05056">
    <property type="entry name" value="DUF674"/>
    <property type="match status" value="2"/>
</dbReference>
<dbReference type="PANTHER" id="PTHR33103">
    <property type="entry name" value="OS01G0153900 PROTEIN"/>
    <property type="match status" value="1"/>
</dbReference>
<proteinExistence type="predicted"/>
<dbReference type="STRING" id="57577.A0A2K3NFG8"/>